<dbReference type="EMBL" id="AZEG01000001">
    <property type="protein sequence ID" value="KRL39000.1"/>
    <property type="molecule type" value="Genomic_DNA"/>
</dbReference>
<keyword evidence="5" id="KW-0029">Amino-acid transport</keyword>
<feature type="domain" description="ABC transmembrane type-1" evidence="9">
    <location>
        <begin position="19"/>
        <end position="208"/>
    </location>
</feature>
<dbReference type="STRING" id="1423812.FD20_GL000037"/>
<keyword evidence="2 8" id="KW-0813">Transport</keyword>
<dbReference type="PROSITE" id="PS50928">
    <property type="entry name" value="ABC_TM1"/>
    <property type="match status" value="1"/>
</dbReference>
<evidence type="ECO:0000256" key="3">
    <source>
        <dbReference type="ARBA" id="ARBA00022475"/>
    </source>
</evidence>
<dbReference type="PATRIC" id="fig|1423812.3.peg.39"/>
<comment type="caution">
    <text evidence="10">The sequence shown here is derived from an EMBL/GenBank/DDBJ whole genome shotgun (WGS) entry which is preliminary data.</text>
</comment>
<name>A0A0R1QDT4_9LACO</name>
<keyword evidence="7 8" id="KW-0472">Membrane</keyword>
<evidence type="ECO:0000259" key="9">
    <source>
        <dbReference type="PROSITE" id="PS50928"/>
    </source>
</evidence>
<comment type="similarity">
    <text evidence="8">Belongs to the binding-protein-dependent transport system permease family.</text>
</comment>
<evidence type="ECO:0000256" key="1">
    <source>
        <dbReference type="ARBA" id="ARBA00004651"/>
    </source>
</evidence>
<keyword evidence="6 8" id="KW-1133">Transmembrane helix</keyword>
<keyword evidence="3" id="KW-1003">Cell membrane</keyword>
<dbReference type="Gene3D" id="1.10.3720.10">
    <property type="entry name" value="MetI-like"/>
    <property type="match status" value="1"/>
</dbReference>
<dbReference type="AlphaFoldDB" id="A0A0R1QDT4"/>
<dbReference type="SUPFAM" id="SSF161098">
    <property type="entry name" value="MetI-like"/>
    <property type="match status" value="1"/>
</dbReference>
<dbReference type="Pfam" id="PF00528">
    <property type="entry name" value="BPD_transp_1"/>
    <property type="match status" value="1"/>
</dbReference>
<dbReference type="NCBIfam" id="TIGR01726">
    <property type="entry name" value="HEQRo_perm_3TM"/>
    <property type="match status" value="1"/>
</dbReference>
<evidence type="ECO:0000256" key="7">
    <source>
        <dbReference type="ARBA" id="ARBA00023136"/>
    </source>
</evidence>
<feature type="transmembrane region" description="Helical" evidence="8">
    <location>
        <begin position="23"/>
        <end position="46"/>
    </location>
</feature>
<evidence type="ECO:0000256" key="4">
    <source>
        <dbReference type="ARBA" id="ARBA00022692"/>
    </source>
</evidence>
<feature type="transmembrane region" description="Helical" evidence="8">
    <location>
        <begin position="58"/>
        <end position="76"/>
    </location>
</feature>
<evidence type="ECO:0000256" key="8">
    <source>
        <dbReference type="RuleBase" id="RU363032"/>
    </source>
</evidence>
<evidence type="ECO:0000256" key="6">
    <source>
        <dbReference type="ARBA" id="ARBA00022989"/>
    </source>
</evidence>
<dbReference type="GO" id="GO:0015184">
    <property type="term" value="F:L-cystine transmembrane transporter activity"/>
    <property type="evidence" value="ECO:0007669"/>
    <property type="project" value="TreeGrafter"/>
</dbReference>
<dbReference type="CDD" id="cd06261">
    <property type="entry name" value="TM_PBP2"/>
    <property type="match status" value="1"/>
</dbReference>
<dbReference type="GO" id="GO:0043190">
    <property type="term" value="C:ATP-binding cassette (ABC) transporter complex"/>
    <property type="evidence" value="ECO:0007669"/>
    <property type="project" value="InterPro"/>
</dbReference>
<dbReference type="PANTHER" id="PTHR30614:SF0">
    <property type="entry name" value="L-CYSTINE TRANSPORT SYSTEM PERMEASE PROTEIN TCYL"/>
    <property type="match status" value="1"/>
</dbReference>
<gene>
    <name evidence="10" type="ORF">FD20_GL000037</name>
</gene>
<dbReference type="InterPro" id="IPR043429">
    <property type="entry name" value="ArtM/GltK/GlnP/TcyL/YhdX-like"/>
</dbReference>
<evidence type="ECO:0000256" key="2">
    <source>
        <dbReference type="ARBA" id="ARBA00022448"/>
    </source>
</evidence>
<sequence length="220" mass="24996">MALNIKYILEIVPKIASYLPVTIFMAVFAMVLAIFLGVLLTIVFYIPKLQWITRTYTLIFRGFPTLVLLFIAYYGVPQLLHTEDDISAFAVATFCLAFKEAAYLEEIFRSGILSVDKGQMEAGRSLGLSKAKVYRKIIVPQTFRYIVPPIGNTFIGLIKETSLAFSIGVTEIFGQGKLIASENFQYFNVYIVVGILYVILIYFYSLLQTLMEKKLNQIYE</sequence>
<keyword evidence="11" id="KW-1185">Reference proteome</keyword>
<evidence type="ECO:0000256" key="5">
    <source>
        <dbReference type="ARBA" id="ARBA00022970"/>
    </source>
</evidence>
<dbReference type="PANTHER" id="PTHR30614">
    <property type="entry name" value="MEMBRANE COMPONENT OF AMINO ACID ABC TRANSPORTER"/>
    <property type="match status" value="1"/>
</dbReference>
<dbReference type="Proteomes" id="UP000051155">
    <property type="component" value="Unassembled WGS sequence"/>
</dbReference>
<accession>A0A0R1QDT4</accession>
<comment type="subcellular location">
    <subcellularLocation>
        <location evidence="1 8">Cell membrane</location>
        <topology evidence="1 8">Multi-pass membrane protein</topology>
    </subcellularLocation>
</comment>
<keyword evidence="4 8" id="KW-0812">Transmembrane</keyword>
<evidence type="ECO:0000313" key="10">
    <source>
        <dbReference type="EMBL" id="KRL39000.1"/>
    </source>
</evidence>
<proteinExistence type="inferred from homology"/>
<dbReference type="InterPro" id="IPR035906">
    <property type="entry name" value="MetI-like_sf"/>
</dbReference>
<evidence type="ECO:0000313" key="11">
    <source>
        <dbReference type="Proteomes" id="UP000051155"/>
    </source>
</evidence>
<feature type="transmembrane region" description="Helical" evidence="8">
    <location>
        <begin position="187"/>
        <end position="207"/>
    </location>
</feature>
<organism evidence="10 11">
    <name type="scientific">Liquorilactobacillus uvarum DSM 19971</name>
    <dbReference type="NCBI Taxonomy" id="1423812"/>
    <lineage>
        <taxon>Bacteria</taxon>
        <taxon>Bacillati</taxon>
        <taxon>Bacillota</taxon>
        <taxon>Bacilli</taxon>
        <taxon>Lactobacillales</taxon>
        <taxon>Lactobacillaceae</taxon>
        <taxon>Liquorilactobacillus</taxon>
    </lineage>
</organism>
<reference evidence="10 11" key="1">
    <citation type="journal article" date="2015" name="Genome Announc.">
        <title>Expanding the biotechnology potential of lactobacilli through comparative genomics of 213 strains and associated genera.</title>
        <authorList>
            <person name="Sun Z."/>
            <person name="Harris H.M."/>
            <person name="McCann A."/>
            <person name="Guo C."/>
            <person name="Argimon S."/>
            <person name="Zhang W."/>
            <person name="Yang X."/>
            <person name="Jeffery I.B."/>
            <person name="Cooney J.C."/>
            <person name="Kagawa T.F."/>
            <person name="Liu W."/>
            <person name="Song Y."/>
            <person name="Salvetti E."/>
            <person name="Wrobel A."/>
            <person name="Rasinkangas P."/>
            <person name="Parkhill J."/>
            <person name="Rea M.C."/>
            <person name="O'Sullivan O."/>
            <person name="Ritari J."/>
            <person name="Douillard F.P."/>
            <person name="Paul Ross R."/>
            <person name="Yang R."/>
            <person name="Briner A.E."/>
            <person name="Felis G.E."/>
            <person name="de Vos W.M."/>
            <person name="Barrangou R."/>
            <person name="Klaenhammer T.R."/>
            <person name="Caufield P.W."/>
            <person name="Cui Y."/>
            <person name="Zhang H."/>
            <person name="O'Toole P.W."/>
        </authorList>
    </citation>
    <scope>NUCLEOTIDE SEQUENCE [LARGE SCALE GENOMIC DNA]</scope>
    <source>
        <strain evidence="10 11">DSM 19971</strain>
    </source>
</reference>
<protein>
    <recommendedName>
        <fullName evidence="9">ABC transmembrane type-1 domain-containing protein</fullName>
    </recommendedName>
</protein>
<dbReference type="InterPro" id="IPR010065">
    <property type="entry name" value="AA_ABC_transptr_permease_3TM"/>
</dbReference>
<dbReference type="InterPro" id="IPR000515">
    <property type="entry name" value="MetI-like"/>
</dbReference>